<evidence type="ECO:0000313" key="3">
    <source>
        <dbReference type="Proteomes" id="UP000007721"/>
    </source>
</evidence>
<evidence type="ECO:0000256" key="1">
    <source>
        <dbReference type="SAM" id="Phobius"/>
    </source>
</evidence>
<proteinExistence type="predicted"/>
<reference evidence="2 3" key="1">
    <citation type="submission" date="2009-01" db="EMBL/GenBank/DDBJ databases">
        <title>Complete sequence of Geobacter sp. FRC-32.</title>
        <authorList>
            <consortium name="US DOE Joint Genome Institute"/>
            <person name="Lucas S."/>
            <person name="Copeland A."/>
            <person name="Lapidus A."/>
            <person name="Glavina del Rio T."/>
            <person name="Dalin E."/>
            <person name="Tice H."/>
            <person name="Bruce D."/>
            <person name="Goodwin L."/>
            <person name="Pitluck S."/>
            <person name="Saunders E."/>
            <person name="Brettin T."/>
            <person name="Detter J.C."/>
            <person name="Han C."/>
            <person name="Larimer F."/>
            <person name="Land M."/>
            <person name="Hauser L."/>
            <person name="Kyrpides N."/>
            <person name="Ovchinnikova G."/>
            <person name="Kostka J."/>
            <person name="Richardson P."/>
        </authorList>
    </citation>
    <scope>NUCLEOTIDE SEQUENCE [LARGE SCALE GENOMIC DNA]</scope>
    <source>
        <strain evidence="3">DSM 22248 / JCM 15807 / FRC-32</strain>
    </source>
</reference>
<keyword evidence="1" id="KW-1133">Transmembrane helix</keyword>
<sequence length="45" mass="5152">MSGKAEAFLHYAVMDLITLIWVGCKFMSSTRDTDSDRYPENRSHA</sequence>
<organism evidence="2 3">
    <name type="scientific">Geotalea daltonii (strain DSM 22248 / JCM 15807 / FRC-32)</name>
    <name type="common">Geobacter daltonii</name>
    <dbReference type="NCBI Taxonomy" id="316067"/>
    <lineage>
        <taxon>Bacteria</taxon>
        <taxon>Pseudomonadati</taxon>
        <taxon>Thermodesulfobacteriota</taxon>
        <taxon>Desulfuromonadia</taxon>
        <taxon>Geobacterales</taxon>
        <taxon>Geobacteraceae</taxon>
        <taxon>Geotalea</taxon>
    </lineage>
</organism>
<dbReference type="STRING" id="316067.Geob_2805"/>
<keyword evidence="1" id="KW-0812">Transmembrane</keyword>
<accession>B9M236</accession>
<dbReference type="HOGENOM" id="CLU_3200292_0_0_7"/>
<keyword evidence="3" id="KW-1185">Reference proteome</keyword>
<dbReference type="AlphaFoldDB" id="B9M236"/>
<feature type="transmembrane region" description="Helical" evidence="1">
    <location>
        <begin position="7"/>
        <end position="28"/>
    </location>
</feature>
<protein>
    <submittedName>
        <fullName evidence="2">Uncharacterized protein</fullName>
    </submittedName>
</protein>
<evidence type="ECO:0000313" key="2">
    <source>
        <dbReference type="EMBL" id="ACM21154.1"/>
    </source>
</evidence>
<gene>
    <name evidence="2" type="ordered locus">Geob_2805</name>
</gene>
<dbReference type="KEGG" id="geo:Geob_2805"/>
<name>B9M236_GEODF</name>
<dbReference type="EMBL" id="CP001390">
    <property type="protein sequence ID" value="ACM21154.1"/>
    <property type="molecule type" value="Genomic_DNA"/>
</dbReference>
<dbReference type="Proteomes" id="UP000007721">
    <property type="component" value="Chromosome"/>
</dbReference>
<keyword evidence="1" id="KW-0472">Membrane</keyword>